<feature type="compositionally biased region" description="Basic residues" evidence="1">
    <location>
        <begin position="1"/>
        <end position="12"/>
    </location>
</feature>
<accession>A0A9W6ZBJ3</accession>
<proteinExistence type="predicted"/>
<organism evidence="2 3">
    <name type="scientific">Triparma laevis f. longispina</name>
    <dbReference type="NCBI Taxonomy" id="1714387"/>
    <lineage>
        <taxon>Eukaryota</taxon>
        <taxon>Sar</taxon>
        <taxon>Stramenopiles</taxon>
        <taxon>Ochrophyta</taxon>
        <taxon>Bolidophyceae</taxon>
        <taxon>Parmales</taxon>
        <taxon>Triparmaceae</taxon>
        <taxon>Triparma</taxon>
    </lineage>
</organism>
<dbReference type="Proteomes" id="UP001165122">
    <property type="component" value="Unassembled WGS sequence"/>
</dbReference>
<feature type="region of interest" description="Disordered" evidence="1">
    <location>
        <begin position="519"/>
        <end position="540"/>
    </location>
</feature>
<gene>
    <name evidence="2" type="ORF">TrLO_g9491</name>
</gene>
<dbReference type="InterPro" id="IPR036871">
    <property type="entry name" value="PX_dom_sf"/>
</dbReference>
<keyword evidence="3" id="KW-1185">Reference proteome</keyword>
<reference evidence="3" key="1">
    <citation type="journal article" date="2023" name="Commun. Biol.">
        <title>Genome analysis of Parmales, the sister group of diatoms, reveals the evolutionary specialization of diatoms from phago-mixotrophs to photoautotrophs.</title>
        <authorList>
            <person name="Ban H."/>
            <person name="Sato S."/>
            <person name="Yoshikawa S."/>
            <person name="Yamada K."/>
            <person name="Nakamura Y."/>
            <person name="Ichinomiya M."/>
            <person name="Sato N."/>
            <person name="Blanc-Mathieu R."/>
            <person name="Endo H."/>
            <person name="Kuwata A."/>
            <person name="Ogata H."/>
        </authorList>
    </citation>
    <scope>NUCLEOTIDE SEQUENCE [LARGE SCALE GENOMIC DNA]</scope>
    <source>
        <strain evidence="3">NIES 3700</strain>
    </source>
</reference>
<feature type="region of interest" description="Disordered" evidence="1">
    <location>
        <begin position="1"/>
        <end position="66"/>
    </location>
</feature>
<feature type="compositionally biased region" description="Polar residues" evidence="1">
    <location>
        <begin position="531"/>
        <end position="540"/>
    </location>
</feature>
<feature type="region of interest" description="Disordered" evidence="1">
    <location>
        <begin position="140"/>
        <end position="165"/>
    </location>
</feature>
<dbReference type="OrthoDB" id="197104at2759"/>
<comment type="caution">
    <text evidence="2">The sequence shown here is derived from an EMBL/GenBank/DDBJ whole genome shotgun (WGS) entry which is preliminary data.</text>
</comment>
<feature type="compositionally biased region" description="Basic and acidic residues" evidence="1">
    <location>
        <begin position="519"/>
        <end position="528"/>
    </location>
</feature>
<name>A0A9W6ZBJ3_9STRA</name>
<evidence type="ECO:0000313" key="3">
    <source>
        <dbReference type="Proteomes" id="UP001165122"/>
    </source>
</evidence>
<sequence length="958" mass="105822">MFRRRSKTRPQAKIKPPSSSTFSESDNDSDTRSPTPPNTDHSANEVQQAHEVFGLTNAPHRRPSFLDMPRSVVSAGAESSYNLSRRVHSWSDSDVSELTEPNFTNPPGHPPAARPKPSAAAYEKSMEITQSKVYPNLGVVSSSHKQQSPSGGGGGGSLFPSRHLPLDPNALSEALGRLPTRDYIAQEQGFLVQVGDKDKSGYEIKTSMAVDENNTSSSTVKRTLTDFELLQEQLQIENPGALIPTLGNRFGRSNDDAQVLEVWLFDILTGCRRDGYYVTESVDIGKSHAIEAFLFDSRNSFSSTVNEINRDLRRKSSSKVERVATSSGYSDIMKTLGSVGCFSPSLDAPVAQSVQRSGLAVALFGCSSHQAPLRGPSPELQEAFSWDRHSENQSYLAAFYKQKQAMNDVLGVLDARIPMEEARGANWKLLAVTLTALANLECQWENLTFPSVESSAVAHEKQVKQNDVIFATSENVLYLLARQKVEKFGSLTLLRDLLQGFHDDLLMIGPASVSYENARKSAAKKEPPKSNGWTASPRQSKINEISSSQSEILYARTGATLNAGLRELASHNSLSYGRVSYIYYKGLAKASSRLTITATEVTKKLKQIKQRLRPTPQHYPYAGDDAKEIKVLKDLLAFCSGVRGGGTNVSQILEASYAKRFCNRNVAFLLELTTGGDITERKEWEIEDGFGASFDGGGVNKIGTKELRENEKFVRSLRETALQCVEAISALTKEINIDGVSFDVGKTRMHFERTLAGMLATEEEQCRSPAATSWTANGVQTSLFSTVSSALTMRLNNEKDLLRSILTSLTSFLAFLESLNSFVNLEKLAFRIESDCSDLRNEALMKLEEKAGVIIKIQHEMKKRNKEGVAELKGRLKGLEEYTPTLLKDTKDRHKTSKLLKEKLLKISKKRLKILRTHSHIKIVDVVEGWAEKDLEGGEEEGLEGILEGIRLRFGGGM</sequence>
<evidence type="ECO:0000256" key="1">
    <source>
        <dbReference type="SAM" id="MobiDB-lite"/>
    </source>
</evidence>
<feature type="region of interest" description="Disordered" evidence="1">
    <location>
        <begin position="96"/>
        <end position="123"/>
    </location>
</feature>
<dbReference type="Gene3D" id="3.30.1520.10">
    <property type="entry name" value="Phox-like domain"/>
    <property type="match status" value="1"/>
</dbReference>
<evidence type="ECO:0000313" key="2">
    <source>
        <dbReference type="EMBL" id="GMH49251.1"/>
    </source>
</evidence>
<dbReference type="GO" id="GO:0035091">
    <property type="term" value="F:phosphatidylinositol binding"/>
    <property type="evidence" value="ECO:0007669"/>
    <property type="project" value="InterPro"/>
</dbReference>
<protein>
    <submittedName>
        <fullName evidence="2">Uncharacterized protein</fullName>
    </submittedName>
</protein>
<feature type="compositionally biased region" description="Polar residues" evidence="1">
    <location>
        <begin position="38"/>
        <end position="47"/>
    </location>
</feature>
<dbReference type="SUPFAM" id="SSF64268">
    <property type="entry name" value="PX domain"/>
    <property type="match status" value="1"/>
</dbReference>
<dbReference type="EMBL" id="BRXW01000381">
    <property type="protein sequence ID" value="GMH49251.1"/>
    <property type="molecule type" value="Genomic_DNA"/>
</dbReference>
<dbReference type="AlphaFoldDB" id="A0A9W6ZBJ3"/>